<dbReference type="SMART" id="SM00478">
    <property type="entry name" value="ENDO3c"/>
    <property type="match status" value="1"/>
</dbReference>
<dbReference type="FunFam" id="1.10.340.30:FF:000001">
    <property type="entry name" value="Endonuclease III"/>
    <property type="match status" value="1"/>
</dbReference>
<keyword evidence="16" id="KW-1185">Reference proteome</keyword>
<dbReference type="PIRSF" id="PIRSF001435">
    <property type="entry name" value="Nth"/>
    <property type="match status" value="1"/>
</dbReference>
<reference evidence="16 17" key="1">
    <citation type="journal article" date="2015" name="Genome Announc.">
        <title>Expanding the biotechnology potential of lactobacilli through comparative genomics of 213 strains and associated genera.</title>
        <authorList>
            <person name="Sun Z."/>
            <person name="Harris H.M."/>
            <person name="McCann A."/>
            <person name="Guo C."/>
            <person name="Argimon S."/>
            <person name="Zhang W."/>
            <person name="Yang X."/>
            <person name="Jeffery I.B."/>
            <person name="Cooney J.C."/>
            <person name="Kagawa T.F."/>
            <person name="Liu W."/>
            <person name="Song Y."/>
            <person name="Salvetti E."/>
            <person name="Wrobel A."/>
            <person name="Rasinkangas P."/>
            <person name="Parkhill J."/>
            <person name="Rea M.C."/>
            <person name="O'Sullivan O."/>
            <person name="Ritari J."/>
            <person name="Douillard F.P."/>
            <person name="Paul Ross R."/>
            <person name="Yang R."/>
            <person name="Briner A.E."/>
            <person name="Felis G.E."/>
            <person name="de Vos W.M."/>
            <person name="Barrangou R."/>
            <person name="Klaenhammer T.R."/>
            <person name="Caufield P.W."/>
            <person name="Cui Y."/>
            <person name="Zhang H."/>
            <person name="O'Toole P.W."/>
        </authorList>
    </citation>
    <scope>NUCLEOTIDE SEQUENCE [LARGE SCALE GENOMIC DNA]</scope>
    <source>
        <strain evidence="14 17">ATCC BAA-66</strain>
        <strain evidence="15 16">DSM 13344</strain>
    </source>
</reference>
<comment type="similarity">
    <text evidence="1 12">Belongs to the Nth/MutY family.</text>
</comment>
<dbReference type="GO" id="GO:0140078">
    <property type="term" value="F:class I DNA-(apurinic or apyrimidinic site) endonuclease activity"/>
    <property type="evidence" value="ECO:0007669"/>
    <property type="project" value="UniProtKB-EC"/>
</dbReference>
<dbReference type="Gene3D" id="1.10.340.30">
    <property type="entry name" value="Hypothetical protein, domain 2"/>
    <property type="match status" value="1"/>
</dbReference>
<dbReference type="GO" id="GO:0006285">
    <property type="term" value="P:base-excision repair, AP site formation"/>
    <property type="evidence" value="ECO:0007669"/>
    <property type="project" value="TreeGrafter"/>
</dbReference>
<evidence type="ECO:0000256" key="11">
    <source>
        <dbReference type="ARBA" id="ARBA00023295"/>
    </source>
</evidence>
<evidence type="ECO:0000256" key="3">
    <source>
        <dbReference type="ARBA" id="ARBA00022723"/>
    </source>
</evidence>
<evidence type="ECO:0000256" key="6">
    <source>
        <dbReference type="ARBA" id="ARBA00023004"/>
    </source>
</evidence>
<comment type="function">
    <text evidence="12">DNA repair enzyme that has both DNA N-glycosylase activity and AP-lyase activity. The DNA N-glycosylase activity releases various damaged pyrimidines from DNA by cleaving the N-glycosidic bond, leaving an AP (apurinic/apyrimidinic) site. The AP-lyase activity cleaves the phosphodiester bond 3' to the AP site by a beta-elimination, leaving a 3'-terminal unsaturated sugar and a product with a terminal 5'-phosphate.</text>
</comment>
<dbReference type="InterPro" id="IPR005759">
    <property type="entry name" value="Nth"/>
</dbReference>
<accession>A0A0R2FPA8</accession>
<evidence type="ECO:0000256" key="7">
    <source>
        <dbReference type="ARBA" id="ARBA00023014"/>
    </source>
</evidence>
<dbReference type="Gene3D" id="1.10.1670.10">
    <property type="entry name" value="Helix-hairpin-Helix base-excision DNA repair enzymes (C-terminal)"/>
    <property type="match status" value="1"/>
</dbReference>
<dbReference type="GO" id="GO:0051539">
    <property type="term" value="F:4 iron, 4 sulfur cluster binding"/>
    <property type="evidence" value="ECO:0007669"/>
    <property type="project" value="UniProtKB-UniRule"/>
</dbReference>
<evidence type="ECO:0000313" key="15">
    <source>
        <dbReference type="EMBL" id="KRN33976.1"/>
    </source>
</evidence>
<evidence type="ECO:0000256" key="8">
    <source>
        <dbReference type="ARBA" id="ARBA00023125"/>
    </source>
</evidence>
<evidence type="ECO:0000256" key="5">
    <source>
        <dbReference type="ARBA" id="ARBA00022801"/>
    </source>
</evidence>
<comment type="catalytic activity">
    <reaction evidence="12">
        <text>2'-deoxyribonucleotide-(2'-deoxyribose 5'-phosphate)-2'-deoxyribonucleotide-DNA = a 3'-end 2'-deoxyribonucleotide-(2,3-dehydro-2,3-deoxyribose 5'-phosphate)-DNA + a 5'-end 5'-phospho-2'-deoxyribonucleoside-DNA + H(+)</text>
        <dbReference type="Rhea" id="RHEA:66592"/>
        <dbReference type="Rhea" id="RHEA-COMP:13180"/>
        <dbReference type="Rhea" id="RHEA-COMP:16897"/>
        <dbReference type="Rhea" id="RHEA-COMP:17067"/>
        <dbReference type="ChEBI" id="CHEBI:15378"/>
        <dbReference type="ChEBI" id="CHEBI:136412"/>
        <dbReference type="ChEBI" id="CHEBI:157695"/>
        <dbReference type="ChEBI" id="CHEBI:167181"/>
        <dbReference type="EC" id="4.2.99.18"/>
    </reaction>
</comment>
<dbReference type="NCBIfam" id="TIGR01083">
    <property type="entry name" value="nth"/>
    <property type="match status" value="1"/>
</dbReference>
<dbReference type="PANTHER" id="PTHR10359">
    <property type="entry name" value="A/G-SPECIFIC ADENINE GLYCOSYLASE/ENDONUCLEASE III"/>
    <property type="match status" value="1"/>
</dbReference>
<keyword evidence="3 12" id="KW-0479">Metal-binding</keyword>
<dbReference type="Pfam" id="PF00633">
    <property type="entry name" value="HHH"/>
    <property type="match status" value="1"/>
</dbReference>
<feature type="binding site" evidence="12">
    <location>
        <position position="190"/>
    </location>
    <ligand>
        <name>[4Fe-4S] cluster</name>
        <dbReference type="ChEBI" id="CHEBI:49883"/>
    </ligand>
</feature>
<dbReference type="PROSITE" id="PS01155">
    <property type="entry name" value="ENDONUCLEASE_III_2"/>
    <property type="match status" value="1"/>
</dbReference>
<keyword evidence="9 12" id="KW-0234">DNA repair</keyword>
<evidence type="ECO:0000313" key="17">
    <source>
        <dbReference type="Proteomes" id="UP000051751"/>
    </source>
</evidence>
<dbReference type="SUPFAM" id="SSF48150">
    <property type="entry name" value="DNA-glycosylase"/>
    <property type="match status" value="1"/>
</dbReference>
<evidence type="ECO:0000256" key="10">
    <source>
        <dbReference type="ARBA" id="ARBA00023239"/>
    </source>
</evidence>
<organism evidence="14 17">
    <name type="scientific">Lactobacillus selangorensis</name>
    <dbReference type="NCBI Taxonomy" id="81857"/>
    <lineage>
        <taxon>Bacteria</taxon>
        <taxon>Bacillati</taxon>
        <taxon>Bacillota</taxon>
        <taxon>Bacilli</taxon>
        <taxon>Lactobacillales</taxon>
        <taxon>Lactobacillaceae</taxon>
        <taxon>Lactobacillus</taxon>
    </lineage>
</organism>
<dbReference type="HAMAP" id="MF_00942">
    <property type="entry name" value="Nth"/>
    <property type="match status" value="1"/>
</dbReference>
<dbReference type="Proteomes" id="UP000051751">
    <property type="component" value="Unassembled WGS sequence"/>
</dbReference>
<dbReference type="FunFam" id="1.10.1670.10:FF:000001">
    <property type="entry name" value="Endonuclease III"/>
    <property type="match status" value="1"/>
</dbReference>
<dbReference type="EMBL" id="JQAZ01000001">
    <property type="protein sequence ID" value="KRN33976.1"/>
    <property type="molecule type" value="Genomic_DNA"/>
</dbReference>
<dbReference type="AlphaFoldDB" id="A0A0R2FPA8"/>
<dbReference type="CDD" id="cd00056">
    <property type="entry name" value="ENDO3c"/>
    <property type="match status" value="1"/>
</dbReference>
<proteinExistence type="inferred from homology"/>
<feature type="binding site" evidence="12">
    <location>
        <position position="206"/>
    </location>
    <ligand>
        <name>[4Fe-4S] cluster</name>
        <dbReference type="ChEBI" id="CHEBI:49883"/>
    </ligand>
</feature>
<dbReference type="InterPro" id="IPR023170">
    <property type="entry name" value="HhH_base_excis_C"/>
</dbReference>
<evidence type="ECO:0000256" key="9">
    <source>
        <dbReference type="ARBA" id="ARBA00023204"/>
    </source>
</evidence>
<evidence type="ECO:0000313" key="16">
    <source>
        <dbReference type="Proteomes" id="UP000051645"/>
    </source>
</evidence>
<dbReference type="GO" id="GO:0019104">
    <property type="term" value="F:DNA N-glycosylase activity"/>
    <property type="evidence" value="ECO:0007669"/>
    <property type="project" value="UniProtKB-UniRule"/>
</dbReference>
<comment type="cofactor">
    <cofactor evidence="12">
        <name>[4Fe-4S] cluster</name>
        <dbReference type="ChEBI" id="CHEBI:49883"/>
    </cofactor>
    <text evidence="12">Binds 1 [4Fe-4S] cluster.</text>
</comment>
<protein>
    <recommendedName>
        <fullName evidence="12">Endonuclease III</fullName>
        <ecNumber evidence="12">4.2.99.18</ecNumber>
    </recommendedName>
    <alternativeName>
        <fullName evidence="12">DNA-(apurinic or apyrimidinic site) lyase</fullName>
    </alternativeName>
</protein>
<name>A0A0R2FPA8_9LACO</name>
<gene>
    <name evidence="12" type="primary">nth</name>
    <name evidence="14" type="ORF">IV38_GL000379</name>
    <name evidence="15" type="ORF">IV40_GL000289</name>
</gene>
<evidence type="ECO:0000313" key="14">
    <source>
        <dbReference type="EMBL" id="KRN29494.1"/>
    </source>
</evidence>
<dbReference type="PANTHER" id="PTHR10359:SF18">
    <property type="entry name" value="ENDONUCLEASE III"/>
    <property type="match status" value="1"/>
</dbReference>
<dbReference type="STRING" id="81857.IV38_GL000379"/>
<evidence type="ECO:0000256" key="2">
    <source>
        <dbReference type="ARBA" id="ARBA00022485"/>
    </source>
</evidence>
<dbReference type="InterPro" id="IPR011257">
    <property type="entry name" value="DNA_glycosylase"/>
</dbReference>
<keyword evidence="14" id="KW-0255">Endonuclease</keyword>
<feature type="binding site" evidence="12">
    <location>
        <position position="197"/>
    </location>
    <ligand>
        <name>[4Fe-4S] cluster</name>
        <dbReference type="ChEBI" id="CHEBI:49883"/>
    </ligand>
</feature>
<evidence type="ECO:0000259" key="13">
    <source>
        <dbReference type="SMART" id="SM00478"/>
    </source>
</evidence>
<dbReference type="GO" id="GO:0003677">
    <property type="term" value="F:DNA binding"/>
    <property type="evidence" value="ECO:0007669"/>
    <property type="project" value="UniProtKB-UniRule"/>
</dbReference>
<dbReference type="EC" id="4.2.99.18" evidence="12"/>
<dbReference type="EMBL" id="JQAT01000001">
    <property type="protein sequence ID" value="KRN29494.1"/>
    <property type="molecule type" value="Genomic_DNA"/>
</dbReference>
<evidence type="ECO:0000256" key="1">
    <source>
        <dbReference type="ARBA" id="ARBA00008343"/>
    </source>
</evidence>
<dbReference type="RefSeq" id="WP_057768583.1">
    <property type="nucleotide sequence ID" value="NZ_JQAT01000001.1"/>
</dbReference>
<dbReference type="GO" id="GO:0046872">
    <property type="term" value="F:metal ion binding"/>
    <property type="evidence" value="ECO:0007669"/>
    <property type="project" value="UniProtKB-KW"/>
</dbReference>
<dbReference type="OrthoDB" id="9800977at2"/>
<keyword evidence="11 12" id="KW-0326">Glycosidase</keyword>
<keyword evidence="10 12" id="KW-0456">Lyase</keyword>
<keyword evidence="2 12" id="KW-0004">4Fe-4S</keyword>
<dbReference type="Proteomes" id="UP000051645">
    <property type="component" value="Unassembled WGS sequence"/>
</dbReference>
<dbReference type="PATRIC" id="fig|81857.3.peg.384"/>
<comment type="caution">
    <text evidence="14">The sequence shown here is derived from an EMBL/GenBank/DDBJ whole genome shotgun (WGS) entry which is preliminary data.</text>
</comment>
<keyword evidence="5 12" id="KW-0378">Hydrolase</keyword>
<dbReference type="InterPro" id="IPR003265">
    <property type="entry name" value="HhH-GPD_domain"/>
</dbReference>
<dbReference type="Pfam" id="PF00730">
    <property type="entry name" value="HhH-GPD"/>
    <property type="match status" value="1"/>
</dbReference>
<evidence type="ECO:0000256" key="12">
    <source>
        <dbReference type="HAMAP-Rule" id="MF_00942"/>
    </source>
</evidence>
<evidence type="ECO:0000256" key="4">
    <source>
        <dbReference type="ARBA" id="ARBA00022763"/>
    </source>
</evidence>
<dbReference type="InterPro" id="IPR004036">
    <property type="entry name" value="Endonuclease-III-like_CS2"/>
</dbReference>
<keyword evidence="8 12" id="KW-0238">DNA-binding</keyword>
<feature type="domain" description="HhH-GPD" evidence="13">
    <location>
        <begin position="40"/>
        <end position="188"/>
    </location>
</feature>
<feature type="binding site" evidence="12">
    <location>
        <position position="200"/>
    </location>
    <ligand>
        <name>[4Fe-4S] cluster</name>
        <dbReference type="ChEBI" id="CHEBI:49883"/>
    </ligand>
</feature>
<keyword evidence="14" id="KW-0540">Nuclease</keyword>
<dbReference type="InterPro" id="IPR000445">
    <property type="entry name" value="HhH_motif"/>
</dbReference>
<keyword evidence="6 12" id="KW-0408">Iron</keyword>
<keyword evidence="4 12" id="KW-0227">DNA damage</keyword>
<keyword evidence="7 12" id="KW-0411">Iron-sulfur</keyword>
<sequence>MLSKPQIQWAVQQMEKVFPNQTHTELIGSTPFQILVAIMLSAQATDASVNRVLPKLFHDYPDAQAMAAAPESRIQADIHSIGLSKTKAHRLKTMSQQLLDEYQGHVPDNRKDLMSLPGVGRKTANVVLGDAFGIPAFGVDTHITRISKRLPIVPENASVDQVEAALEAALPQTEWIQAHHTMVLFGRNVCKARNPECATCPLLKICATGQKLTQTK</sequence>